<keyword evidence="3" id="KW-1185">Reference proteome</keyword>
<reference evidence="2" key="1">
    <citation type="submission" date="2021-06" db="EMBL/GenBank/DDBJ databases">
        <authorList>
            <person name="Hodson N. C."/>
            <person name="Mongue J. A."/>
            <person name="Jaron S. K."/>
        </authorList>
    </citation>
    <scope>NUCLEOTIDE SEQUENCE</scope>
</reference>
<keyword evidence="1" id="KW-1133">Transmembrane helix</keyword>
<feature type="transmembrane region" description="Helical" evidence="1">
    <location>
        <begin position="26"/>
        <end position="44"/>
    </location>
</feature>
<protein>
    <submittedName>
        <fullName evidence="2">Uncharacterized protein</fullName>
    </submittedName>
</protein>
<keyword evidence="1" id="KW-0812">Transmembrane</keyword>
<organism evidence="2 3">
    <name type="scientific">Allacma fusca</name>
    <dbReference type="NCBI Taxonomy" id="39272"/>
    <lineage>
        <taxon>Eukaryota</taxon>
        <taxon>Metazoa</taxon>
        <taxon>Ecdysozoa</taxon>
        <taxon>Arthropoda</taxon>
        <taxon>Hexapoda</taxon>
        <taxon>Collembola</taxon>
        <taxon>Symphypleona</taxon>
        <taxon>Sminthuridae</taxon>
        <taxon>Allacma</taxon>
    </lineage>
</organism>
<evidence type="ECO:0000313" key="3">
    <source>
        <dbReference type="Proteomes" id="UP000708208"/>
    </source>
</evidence>
<gene>
    <name evidence="2" type="ORF">AFUS01_LOCUS27699</name>
</gene>
<evidence type="ECO:0000256" key="1">
    <source>
        <dbReference type="SAM" id="Phobius"/>
    </source>
</evidence>
<comment type="caution">
    <text evidence="2">The sequence shown here is derived from an EMBL/GenBank/DDBJ whole genome shotgun (WGS) entry which is preliminary data.</text>
</comment>
<name>A0A8J2KP64_9HEXA</name>
<keyword evidence="1" id="KW-0472">Membrane</keyword>
<feature type="non-terminal residue" evidence="2">
    <location>
        <position position="1"/>
    </location>
</feature>
<evidence type="ECO:0000313" key="2">
    <source>
        <dbReference type="EMBL" id="CAG7817116.1"/>
    </source>
</evidence>
<proteinExistence type="predicted"/>
<sequence>VTIKEPELMSKPRVQELVKNSTLAGFTKYLGILTLGILICKLLIVEDYET</sequence>
<feature type="non-terminal residue" evidence="2">
    <location>
        <position position="50"/>
    </location>
</feature>
<dbReference type="EMBL" id="CAJVCH010386285">
    <property type="protein sequence ID" value="CAG7817116.1"/>
    <property type="molecule type" value="Genomic_DNA"/>
</dbReference>
<dbReference type="Proteomes" id="UP000708208">
    <property type="component" value="Unassembled WGS sequence"/>
</dbReference>
<dbReference type="AlphaFoldDB" id="A0A8J2KP64"/>
<accession>A0A8J2KP64</accession>